<evidence type="ECO:0000313" key="1">
    <source>
        <dbReference type="EMBL" id="GBP91642.1"/>
    </source>
</evidence>
<sequence length="123" mass="14021">MGPPTAESSRSGLPNSGALYCTARNRYLKIAYLSRRYGFRSRTDFQIRDVSNFASSRRADLAVAKTQRVLDLLPNWLDKWRVAINLTKMAALLTGQQRTTPSKLRLRGQDVEWKTKVRYLGAD</sequence>
<reference evidence="1 2" key="1">
    <citation type="journal article" date="2019" name="Commun. Biol.">
        <title>The bagworm genome reveals a unique fibroin gene that provides high tensile strength.</title>
        <authorList>
            <person name="Kono N."/>
            <person name="Nakamura H."/>
            <person name="Ohtoshi R."/>
            <person name="Tomita M."/>
            <person name="Numata K."/>
            <person name="Arakawa K."/>
        </authorList>
    </citation>
    <scope>NUCLEOTIDE SEQUENCE [LARGE SCALE GENOMIC DNA]</scope>
</reference>
<protein>
    <recommendedName>
        <fullName evidence="3">RNA-directed DNA polymerase from mobile element jockey</fullName>
    </recommendedName>
</protein>
<organism evidence="1 2">
    <name type="scientific">Eumeta variegata</name>
    <name type="common">Bagworm moth</name>
    <name type="synonym">Eumeta japonica</name>
    <dbReference type="NCBI Taxonomy" id="151549"/>
    <lineage>
        <taxon>Eukaryota</taxon>
        <taxon>Metazoa</taxon>
        <taxon>Ecdysozoa</taxon>
        <taxon>Arthropoda</taxon>
        <taxon>Hexapoda</taxon>
        <taxon>Insecta</taxon>
        <taxon>Pterygota</taxon>
        <taxon>Neoptera</taxon>
        <taxon>Endopterygota</taxon>
        <taxon>Lepidoptera</taxon>
        <taxon>Glossata</taxon>
        <taxon>Ditrysia</taxon>
        <taxon>Tineoidea</taxon>
        <taxon>Psychidae</taxon>
        <taxon>Oiketicinae</taxon>
        <taxon>Eumeta</taxon>
    </lineage>
</organism>
<accession>A0A4C1ZVY8</accession>
<evidence type="ECO:0008006" key="3">
    <source>
        <dbReference type="Google" id="ProtNLM"/>
    </source>
</evidence>
<keyword evidence="2" id="KW-1185">Reference proteome</keyword>
<dbReference type="EMBL" id="BGZK01002191">
    <property type="protein sequence ID" value="GBP91642.1"/>
    <property type="molecule type" value="Genomic_DNA"/>
</dbReference>
<dbReference type="AlphaFoldDB" id="A0A4C1ZVY8"/>
<evidence type="ECO:0000313" key="2">
    <source>
        <dbReference type="Proteomes" id="UP000299102"/>
    </source>
</evidence>
<proteinExistence type="predicted"/>
<dbReference type="OrthoDB" id="10065625at2759"/>
<gene>
    <name evidence="1" type="ORF">EVAR_68276_1</name>
</gene>
<dbReference type="Proteomes" id="UP000299102">
    <property type="component" value="Unassembled WGS sequence"/>
</dbReference>
<comment type="caution">
    <text evidence="1">The sequence shown here is derived from an EMBL/GenBank/DDBJ whole genome shotgun (WGS) entry which is preliminary data.</text>
</comment>
<name>A0A4C1ZVY8_EUMVA</name>